<feature type="domain" description="Rhodanese" evidence="1">
    <location>
        <begin position="9"/>
        <end position="90"/>
    </location>
</feature>
<dbReference type="SUPFAM" id="SSF52821">
    <property type="entry name" value="Rhodanese/Cell cycle control phosphatase"/>
    <property type="match status" value="1"/>
</dbReference>
<dbReference type="PROSITE" id="PS50206">
    <property type="entry name" value="RHODANESE_3"/>
    <property type="match status" value="1"/>
</dbReference>
<accession>A0AAD9JDD1</accession>
<evidence type="ECO:0000313" key="3">
    <source>
        <dbReference type="Proteomes" id="UP001208570"/>
    </source>
</evidence>
<protein>
    <recommendedName>
        <fullName evidence="1">Rhodanese domain-containing protein</fullName>
    </recommendedName>
</protein>
<keyword evidence="3" id="KW-1185">Reference proteome</keyword>
<name>A0AAD9JDD1_9ANNE</name>
<reference evidence="2" key="1">
    <citation type="journal article" date="2023" name="Mol. Biol. Evol.">
        <title>Third-Generation Sequencing Reveals the Adaptive Role of the Epigenome in Three Deep-Sea Polychaetes.</title>
        <authorList>
            <person name="Perez M."/>
            <person name="Aroh O."/>
            <person name="Sun Y."/>
            <person name="Lan Y."/>
            <person name="Juniper S.K."/>
            <person name="Young C.R."/>
            <person name="Angers B."/>
            <person name="Qian P.Y."/>
        </authorList>
    </citation>
    <scope>NUCLEOTIDE SEQUENCE</scope>
    <source>
        <strain evidence="2">P08H-3</strain>
    </source>
</reference>
<dbReference type="InterPro" id="IPR001763">
    <property type="entry name" value="Rhodanese-like_dom"/>
</dbReference>
<proteinExistence type="predicted"/>
<dbReference type="EMBL" id="JAODUP010000376">
    <property type="protein sequence ID" value="KAK2151092.1"/>
    <property type="molecule type" value="Genomic_DNA"/>
</dbReference>
<dbReference type="InterPro" id="IPR036873">
    <property type="entry name" value="Rhodanese-like_dom_sf"/>
</dbReference>
<dbReference type="Gene3D" id="3.40.250.10">
    <property type="entry name" value="Rhodanese-like domain"/>
    <property type="match status" value="1"/>
</dbReference>
<comment type="caution">
    <text evidence="2">The sequence shown here is derived from an EMBL/GenBank/DDBJ whole genome shotgun (WGS) entry which is preliminary data.</text>
</comment>
<evidence type="ECO:0000259" key="1">
    <source>
        <dbReference type="PROSITE" id="PS50206"/>
    </source>
</evidence>
<organism evidence="2 3">
    <name type="scientific">Paralvinella palmiformis</name>
    <dbReference type="NCBI Taxonomy" id="53620"/>
    <lineage>
        <taxon>Eukaryota</taxon>
        <taxon>Metazoa</taxon>
        <taxon>Spiralia</taxon>
        <taxon>Lophotrochozoa</taxon>
        <taxon>Annelida</taxon>
        <taxon>Polychaeta</taxon>
        <taxon>Sedentaria</taxon>
        <taxon>Canalipalpata</taxon>
        <taxon>Terebellida</taxon>
        <taxon>Terebelliformia</taxon>
        <taxon>Alvinellidae</taxon>
        <taxon>Paralvinella</taxon>
    </lineage>
</organism>
<dbReference type="Proteomes" id="UP001208570">
    <property type="component" value="Unassembled WGS sequence"/>
</dbReference>
<evidence type="ECO:0000313" key="2">
    <source>
        <dbReference type="EMBL" id="KAK2151092.1"/>
    </source>
</evidence>
<gene>
    <name evidence="2" type="ORF">LSH36_376g04080</name>
</gene>
<sequence>MVTLTLNSFVRGTISGSISIPHSTAFTSDGAFVPGDALKPFKNQIKVVVGGAGKGAIRFAESLLHLNYSKVCVLHKGIDALRNTGFLTVPPVNEF</sequence>
<dbReference type="AlphaFoldDB" id="A0AAD9JDD1"/>